<feature type="binding site" evidence="6">
    <location>
        <position position="93"/>
    </location>
    <ligand>
        <name>Mg(2+)</name>
        <dbReference type="ChEBI" id="CHEBI:18420"/>
    </ligand>
</feature>
<comment type="cofactor">
    <cofactor evidence="6">
        <name>Mg(2+)</name>
        <dbReference type="ChEBI" id="CHEBI:18420"/>
    </cofactor>
</comment>
<dbReference type="InterPro" id="IPR029060">
    <property type="entry name" value="PIN-like_dom_sf"/>
</dbReference>
<evidence type="ECO:0000256" key="4">
    <source>
        <dbReference type="ARBA" id="ARBA00022801"/>
    </source>
</evidence>
<dbReference type="InterPro" id="IPR022907">
    <property type="entry name" value="VapC_family"/>
</dbReference>
<evidence type="ECO:0000256" key="3">
    <source>
        <dbReference type="ARBA" id="ARBA00022723"/>
    </source>
</evidence>
<dbReference type="EMBL" id="JAVREN010000011">
    <property type="protein sequence ID" value="MDT0307357.1"/>
    <property type="molecule type" value="Genomic_DNA"/>
</dbReference>
<dbReference type="Pfam" id="PF01850">
    <property type="entry name" value="PIN"/>
    <property type="match status" value="1"/>
</dbReference>
<evidence type="ECO:0000313" key="9">
    <source>
        <dbReference type="Proteomes" id="UP001183388"/>
    </source>
</evidence>
<comment type="similarity">
    <text evidence="6">Belongs to the PINc/VapC protein family.</text>
</comment>
<keyword evidence="6" id="KW-0800">Toxin</keyword>
<comment type="caution">
    <text evidence="8">The sequence shown here is derived from an EMBL/GenBank/DDBJ whole genome shotgun (WGS) entry which is preliminary data.</text>
</comment>
<dbReference type="CDD" id="cd09874">
    <property type="entry name" value="PIN_MT3492-like"/>
    <property type="match status" value="1"/>
</dbReference>
<sequence length="134" mass="14451">MIYLDSCALVKLLVPEAETPGLRAFLSARAGEGHVTSALARTEIARTLIRARAAPETAEAAEDLLDRVLRIRVTEELLRAADLFPMPHLRSLDAIHLATAEQLEDALTAFVTYDKRLAAAAEERGLPVLAPGAP</sequence>
<name>A0ABU2L7P4_9ACTN</name>
<proteinExistence type="inferred from homology"/>
<feature type="domain" description="PIN" evidence="7">
    <location>
        <begin position="2"/>
        <end position="122"/>
    </location>
</feature>
<dbReference type="EC" id="3.1.-.-" evidence="6"/>
<dbReference type="Gene3D" id="3.40.50.1010">
    <property type="entry name" value="5'-nuclease"/>
    <property type="match status" value="1"/>
</dbReference>
<feature type="binding site" evidence="6">
    <location>
        <position position="5"/>
    </location>
    <ligand>
        <name>Mg(2+)</name>
        <dbReference type="ChEBI" id="CHEBI:18420"/>
    </ligand>
</feature>
<protein>
    <recommendedName>
        <fullName evidence="6">Ribonuclease VapC</fullName>
        <shortName evidence="6">RNase VapC</shortName>
        <ecNumber evidence="6">3.1.-.-</ecNumber>
    </recommendedName>
    <alternativeName>
        <fullName evidence="6">Toxin VapC</fullName>
    </alternativeName>
</protein>
<keyword evidence="2 6" id="KW-0540">Nuclease</keyword>
<keyword evidence="5 6" id="KW-0460">Magnesium</keyword>
<dbReference type="SUPFAM" id="SSF88723">
    <property type="entry name" value="PIN domain-like"/>
    <property type="match status" value="1"/>
</dbReference>
<dbReference type="Proteomes" id="UP001183388">
    <property type="component" value="Unassembled WGS sequence"/>
</dbReference>
<evidence type="ECO:0000256" key="2">
    <source>
        <dbReference type="ARBA" id="ARBA00022722"/>
    </source>
</evidence>
<evidence type="ECO:0000256" key="1">
    <source>
        <dbReference type="ARBA" id="ARBA00022649"/>
    </source>
</evidence>
<keyword evidence="9" id="KW-1185">Reference proteome</keyword>
<dbReference type="HAMAP" id="MF_00265">
    <property type="entry name" value="VapC_Nob1"/>
    <property type="match status" value="1"/>
</dbReference>
<evidence type="ECO:0000256" key="5">
    <source>
        <dbReference type="ARBA" id="ARBA00022842"/>
    </source>
</evidence>
<evidence type="ECO:0000256" key="6">
    <source>
        <dbReference type="HAMAP-Rule" id="MF_00265"/>
    </source>
</evidence>
<dbReference type="InterPro" id="IPR002716">
    <property type="entry name" value="PIN_dom"/>
</dbReference>
<organism evidence="8 9">
    <name type="scientific">Streptomyces boetiae</name>
    <dbReference type="NCBI Taxonomy" id="3075541"/>
    <lineage>
        <taxon>Bacteria</taxon>
        <taxon>Bacillati</taxon>
        <taxon>Actinomycetota</taxon>
        <taxon>Actinomycetes</taxon>
        <taxon>Kitasatosporales</taxon>
        <taxon>Streptomycetaceae</taxon>
        <taxon>Streptomyces</taxon>
    </lineage>
</organism>
<keyword evidence="3 6" id="KW-0479">Metal-binding</keyword>
<evidence type="ECO:0000313" key="8">
    <source>
        <dbReference type="EMBL" id="MDT0307357.1"/>
    </source>
</evidence>
<keyword evidence="4 6" id="KW-0378">Hydrolase</keyword>
<evidence type="ECO:0000259" key="7">
    <source>
        <dbReference type="Pfam" id="PF01850"/>
    </source>
</evidence>
<gene>
    <name evidence="6" type="primary">vapC</name>
    <name evidence="8" type="ORF">RM780_10325</name>
</gene>
<comment type="function">
    <text evidence="6">Toxic component of a toxin-antitoxin (TA) system. An RNase.</text>
</comment>
<reference evidence="9" key="1">
    <citation type="submission" date="2023-07" db="EMBL/GenBank/DDBJ databases">
        <title>30 novel species of actinomycetes from the DSMZ collection.</title>
        <authorList>
            <person name="Nouioui I."/>
        </authorList>
    </citation>
    <scope>NUCLEOTIDE SEQUENCE [LARGE SCALE GENOMIC DNA]</scope>
    <source>
        <strain evidence="9">DSM 44917</strain>
    </source>
</reference>
<accession>A0ABU2L7P4</accession>
<dbReference type="RefSeq" id="WP_311630302.1">
    <property type="nucleotide sequence ID" value="NZ_JAVREN010000011.1"/>
</dbReference>
<keyword evidence="1 6" id="KW-1277">Toxin-antitoxin system</keyword>